<keyword evidence="7 9" id="KW-0811">Translocation</keyword>
<proteinExistence type="inferred from homology"/>
<reference evidence="11 12" key="1">
    <citation type="submission" date="2020-08" db="EMBL/GenBank/DDBJ databases">
        <title>Genome sequence of Leucobacter denitrificans KACC 14055T.</title>
        <authorList>
            <person name="Hyun D.-W."/>
            <person name="Bae J.-W."/>
        </authorList>
    </citation>
    <scope>NUCLEOTIDE SEQUENCE [LARGE SCALE GENOMIC DNA]</scope>
    <source>
        <strain evidence="11 12">KACC 14055</strain>
    </source>
</reference>
<evidence type="ECO:0000256" key="1">
    <source>
        <dbReference type="ARBA" id="ARBA00004651"/>
    </source>
</evidence>
<dbReference type="PANTHER" id="PTHR30081">
    <property type="entry name" value="PROTEIN-EXPORT MEMBRANE PROTEIN SEC"/>
    <property type="match status" value="1"/>
</dbReference>
<keyword evidence="8 9" id="KW-0472">Membrane</keyword>
<dbReference type="InterPro" id="IPR005665">
    <property type="entry name" value="SecF_bac"/>
</dbReference>
<comment type="function">
    <text evidence="9">Part of the Sec protein translocase complex. Interacts with the SecYEG preprotein conducting channel. SecDF uses the proton motive force (PMF) to complete protein translocation after the ATP-dependent function of SecA.</text>
</comment>
<dbReference type="InterPro" id="IPR022645">
    <property type="entry name" value="SecD/SecF_bac"/>
</dbReference>
<feature type="domain" description="Protein export membrane protein SecD/SecF C-terminal" evidence="10">
    <location>
        <begin position="121"/>
        <end position="309"/>
    </location>
</feature>
<feature type="transmembrane region" description="Helical" evidence="9">
    <location>
        <begin position="282"/>
        <end position="305"/>
    </location>
</feature>
<dbReference type="GO" id="GO:0006605">
    <property type="term" value="P:protein targeting"/>
    <property type="evidence" value="ECO:0007669"/>
    <property type="project" value="UniProtKB-UniRule"/>
</dbReference>
<dbReference type="GO" id="GO:0015450">
    <property type="term" value="F:protein-transporting ATPase activity"/>
    <property type="evidence" value="ECO:0007669"/>
    <property type="project" value="InterPro"/>
</dbReference>
<dbReference type="PRINTS" id="PR01755">
    <property type="entry name" value="SECFTRNLCASE"/>
</dbReference>
<dbReference type="NCBIfam" id="TIGR00916">
    <property type="entry name" value="2A0604s01"/>
    <property type="match status" value="1"/>
</dbReference>
<dbReference type="HAMAP" id="MF_01464_B">
    <property type="entry name" value="SecF_B"/>
    <property type="match status" value="1"/>
</dbReference>
<gene>
    <name evidence="9 11" type="primary">secF</name>
    <name evidence="11" type="ORF">H9L06_01635</name>
</gene>
<feature type="transmembrane region" description="Helical" evidence="9">
    <location>
        <begin position="172"/>
        <end position="192"/>
    </location>
</feature>
<feature type="transmembrane region" description="Helical" evidence="9">
    <location>
        <begin position="257"/>
        <end position="276"/>
    </location>
</feature>
<evidence type="ECO:0000313" key="12">
    <source>
        <dbReference type="Proteomes" id="UP000515934"/>
    </source>
</evidence>
<sequence length="343" mass="36992">MARSFSEFGNALYTGEKSIGFVGRRKLWYTISVVIILIAIVGPFLRGGFQFGIEFTGGSQFQVHVASDTERDPDLAEQAVATVLPNSVPRVSVLGQNEVRVQTEALDDAQNRAVTDALAAAYGVDPAEVTYSFIGPAWGQDITRQAFVALIVFILLSALVMALYFRTWKMSVAALIALFHDLIITAGIYGIAGFEVTPAAMIGFLTILGYSLYDTVVVFDKIRENTMPSEMSDRRTFAEAVNLAVNQTLVRSINTSVVALLPVASILFVGAGLLGAGTLRDISLALFIGILAGAYSTIFVAAPAYAHLREGEKTLVEHDKKVLRLRGKDSDEVGLVTASTEEK</sequence>
<dbReference type="Gene3D" id="1.20.1640.10">
    <property type="entry name" value="Multidrug efflux transporter AcrB transmembrane domain"/>
    <property type="match status" value="1"/>
</dbReference>
<dbReference type="InterPro" id="IPR048634">
    <property type="entry name" value="SecD_SecF_C"/>
</dbReference>
<keyword evidence="6 9" id="KW-1133">Transmembrane helix</keyword>
<dbReference type="GO" id="GO:0005886">
    <property type="term" value="C:plasma membrane"/>
    <property type="evidence" value="ECO:0007669"/>
    <property type="project" value="UniProtKB-SubCell"/>
</dbReference>
<evidence type="ECO:0000256" key="6">
    <source>
        <dbReference type="ARBA" id="ARBA00022989"/>
    </source>
</evidence>
<dbReference type="Pfam" id="PF02355">
    <property type="entry name" value="SecD_SecF_C"/>
    <property type="match status" value="1"/>
</dbReference>
<dbReference type="EMBL" id="CP060716">
    <property type="protein sequence ID" value="QNN63102.1"/>
    <property type="molecule type" value="Genomic_DNA"/>
</dbReference>
<evidence type="ECO:0000313" key="11">
    <source>
        <dbReference type="EMBL" id="QNN63102.1"/>
    </source>
</evidence>
<dbReference type="InterPro" id="IPR055344">
    <property type="entry name" value="SecD_SecF_C_bact"/>
</dbReference>
<protein>
    <recommendedName>
        <fullName evidence="9">Protein-export membrane protein SecF</fullName>
    </recommendedName>
</protein>
<feature type="transmembrane region" description="Helical" evidence="9">
    <location>
        <begin position="198"/>
        <end position="219"/>
    </location>
</feature>
<feature type="transmembrane region" description="Helical" evidence="9">
    <location>
        <begin position="27"/>
        <end position="45"/>
    </location>
</feature>
<keyword evidence="2 9" id="KW-0813">Transport</keyword>
<comment type="similarity">
    <text evidence="9">Belongs to the SecD/SecF family. SecF subfamily.</text>
</comment>
<dbReference type="Pfam" id="PF07549">
    <property type="entry name" value="Sec_GG"/>
    <property type="match status" value="1"/>
</dbReference>
<evidence type="ECO:0000256" key="5">
    <source>
        <dbReference type="ARBA" id="ARBA00022927"/>
    </source>
</evidence>
<evidence type="ECO:0000256" key="7">
    <source>
        <dbReference type="ARBA" id="ARBA00023010"/>
    </source>
</evidence>
<dbReference type="GO" id="GO:0065002">
    <property type="term" value="P:intracellular protein transmembrane transport"/>
    <property type="evidence" value="ECO:0007669"/>
    <property type="project" value="UniProtKB-UniRule"/>
</dbReference>
<dbReference type="KEGG" id="ldn:H9L06_01635"/>
<accession>A0A7G9S5H7</accession>
<dbReference type="PANTHER" id="PTHR30081:SF8">
    <property type="entry name" value="PROTEIN TRANSLOCASE SUBUNIT SECF"/>
    <property type="match status" value="1"/>
</dbReference>
<evidence type="ECO:0000256" key="8">
    <source>
        <dbReference type="ARBA" id="ARBA00023136"/>
    </source>
</evidence>
<keyword evidence="5 9" id="KW-0653">Protein transport</keyword>
<dbReference type="GO" id="GO:0043952">
    <property type="term" value="P:protein transport by the Sec complex"/>
    <property type="evidence" value="ECO:0007669"/>
    <property type="project" value="UniProtKB-UniRule"/>
</dbReference>
<organism evidence="11 12">
    <name type="scientific">Leucobacter denitrificans</name>
    <dbReference type="NCBI Taxonomy" id="683042"/>
    <lineage>
        <taxon>Bacteria</taxon>
        <taxon>Bacillati</taxon>
        <taxon>Actinomycetota</taxon>
        <taxon>Actinomycetes</taxon>
        <taxon>Micrococcales</taxon>
        <taxon>Microbacteriaceae</taxon>
        <taxon>Leucobacter</taxon>
    </lineage>
</organism>
<dbReference type="AlphaFoldDB" id="A0A7G9S5H7"/>
<name>A0A7G9S5H7_9MICO</name>
<dbReference type="SUPFAM" id="SSF82866">
    <property type="entry name" value="Multidrug efflux transporter AcrB transmembrane domain"/>
    <property type="match status" value="1"/>
</dbReference>
<dbReference type="RefSeq" id="WP_187555570.1">
    <property type="nucleotide sequence ID" value="NZ_CP060716.1"/>
</dbReference>
<evidence type="ECO:0000256" key="4">
    <source>
        <dbReference type="ARBA" id="ARBA00022692"/>
    </source>
</evidence>
<feature type="transmembrane region" description="Helical" evidence="9">
    <location>
        <begin position="146"/>
        <end position="165"/>
    </location>
</feature>
<comment type="subunit">
    <text evidence="9">Forms a complex with SecD. Part of the essential Sec protein translocation apparatus which comprises SecA, SecYEG and auxiliary proteins SecDF. Other proteins may also be involved.</text>
</comment>
<dbReference type="Proteomes" id="UP000515934">
    <property type="component" value="Chromosome"/>
</dbReference>
<dbReference type="InterPro" id="IPR022813">
    <property type="entry name" value="SecD/SecF_arch_bac"/>
</dbReference>
<comment type="subcellular location">
    <subcellularLocation>
        <location evidence="1 9">Cell membrane</location>
        <topology evidence="1 9">Multi-pass membrane protein</topology>
    </subcellularLocation>
</comment>
<evidence type="ECO:0000259" key="10">
    <source>
        <dbReference type="Pfam" id="PF02355"/>
    </source>
</evidence>
<keyword evidence="4 9" id="KW-0812">Transmembrane</keyword>
<evidence type="ECO:0000256" key="2">
    <source>
        <dbReference type="ARBA" id="ARBA00022448"/>
    </source>
</evidence>
<keyword evidence="12" id="KW-1185">Reference proteome</keyword>
<dbReference type="InterPro" id="IPR022646">
    <property type="entry name" value="SecD/SecF_CS"/>
</dbReference>
<evidence type="ECO:0000256" key="9">
    <source>
        <dbReference type="HAMAP-Rule" id="MF_01464"/>
    </source>
</evidence>
<keyword evidence="3 9" id="KW-1003">Cell membrane</keyword>
<dbReference type="NCBIfam" id="TIGR00966">
    <property type="entry name" value="transloc_SecF"/>
    <property type="match status" value="1"/>
</dbReference>
<evidence type="ECO:0000256" key="3">
    <source>
        <dbReference type="ARBA" id="ARBA00022475"/>
    </source>
</evidence>